<dbReference type="SUPFAM" id="SSF53756">
    <property type="entry name" value="UDP-Glycosyltransferase/glycogen phosphorylase"/>
    <property type="match status" value="2"/>
</dbReference>
<dbReference type="FunFam" id="3.40.50.2000:FF:000019">
    <property type="entry name" value="Glycosyltransferase"/>
    <property type="match status" value="1"/>
</dbReference>
<dbReference type="InterPro" id="IPR002213">
    <property type="entry name" value="UDP_glucos_trans"/>
</dbReference>
<dbReference type="InterPro" id="IPR035595">
    <property type="entry name" value="UDP_glycos_trans_CS"/>
</dbReference>
<sequence>MANITQKHRAHILAVPYPSQGHICPMLQFCRRLVSKGVKASLAITNHISTTLNPEPDDHVSLVTISDGYDDGGFSGADSVAAYLANLEVAGSQSLGILIEERVGTSDTITCVVYDAFLPWGLNVAKKYGLLGAPFFTQACGVNYVYYLIYHGKFTMPVSSPPVDIQGLPTLDVGDLPSFVGSPESYPAYLELVLNQYTNLGDTDFVLVNTVYELEDEVVDVMSKECPLLTIGPTIPSFYVDNRIPHDKEYGLSLYPIDPTPITNWLSTKPSKSVVYVSFGSMACLTKAQVGELAWGLQQSKYHFLWVVRASEEGKLPKGFVDEKGLIVRWSPQLEVLSSEAIGCFFTHCGWNSTLEALVMGVPIIGMPQWTDQPMDAKFVEDVWKVGVRVKVNDEGLVGKEEIVRCLNEVMEERRGEFIENGKKWKHLMKIAISKGGSSDRNIDEFITKIVRRLVSKGVKASLAITKHISTTINPKSDDYVSLVTISDGYDDSGYAGAESSAAYFARKLLMPISSPMVHIPGLPPLEVDGLPSFVSSSGSYPAYFELVLNQYFNLDEADFVLVNTVYQLEEEIVDVMFKECPLLTIGPTVPSFYVDNRIPHDKDYGLSLYHIDPNITNCLSMKPPKSVIYVSFGSMASLTKAETEELAWGLKQSEHHFLWVVRASEEGKLPKGFADEVAAKGLIVRWCPQLEVLSSEAIGCFFTHSGWNSTLKALVMGVP</sequence>
<evidence type="ECO:0000256" key="2">
    <source>
        <dbReference type="ARBA" id="ARBA00022679"/>
    </source>
</evidence>
<dbReference type="SMR" id="A0A803M5N2"/>
<name>A0A803M5N2_CHEQI</name>
<dbReference type="PANTHER" id="PTHR11926">
    <property type="entry name" value="GLUCOSYL/GLUCURONOSYL TRANSFERASES"/>
    <property type="match status" value="1"/>
</dbReference>
<accession>A0A803M5N2</accession>
<reference evidence="3" key="2">
    <citation type="submission" date="2021-03" db="UniProtKB">
        <authorList>
            <consortium name="EnsemblPlants"/>
        </authorList>
    </citation>
    <scope>IDENTIFICATION</scope>
</reference>
<dbReference type="PANTHER" id="PTHR11926:SF1311">
    <property type="entry name" value="UDP-GLYCOSYLTRANSFERASE 74F2"/>
    <property type="match status" value="1"/>
</dbReference>
<keyword evidence="2" id="KW-0808">Transferase</keyword>
<dbReference type="Proteomes" id="UP000596660">
    <property type="component" value="Unplaced"/>
</dbReference>
<dbReference type="CDD" id="cd03784">
    <property type="entry name" value="GT1_Gtf-like"/>
    <property type="match status" value="2"/>
</dbReference>
<evidence type="ECO:0000313" key="4">
    <source>
        <dbReference type="Proteomes" id="UP000596660"/>
    </source>
</evidence>
<evidence type="ECO:0000313" key="3">
    <source>
        <dbReference type="EnsemblPlants" id="AUR62023755-RA:cds"/>
    </source>
</evidence>
<evidence type="ECO:0000256" key="1">
    <source>
        <dbReference type="ARBA" id="ARBA00009995"/>
    </source>
</evidence>
<dbReference type="Gramene" id="AUR62023755-RA">
    <property type="protein sequence ID" value="AUR62023755-RA:cds"/>
    <property type="gene ID" value="AUR62023755"/>
</dbReference>
<dbReference type="Gene3D" id="3.40.50.2000">
    <property type="entry name" value="Glycogen Phosphorylase B"/>
    <property type="match status" value="4"/>
</dbReference>
<dbReference type="GO" id="GO:0080044">
    <property type="term" value="F:quercetin 7-O-glucosyltransferase activity"/>
    <property type="evidence" value="ECO:0007669"/>
    <property type="project" value="TreeGrafter"/>
</dbReference>
<dbReference type="AlphaFoldDB" id="A0A803M5N2"/>
<dbReference type="EnsemblPlants" id="AUR62023755-RA">
    <property type="protein sequence ID" value="AUR62023755-RA:cds"/>
    <property type="gene ID" value="AUR62023755"/>
</dbReference>
<reference evidence="3" key="1">
    <citation type="journal article" date="2017" name="Nature">
        <title>The genome of Chenopodium quinoa.</title>
        <authorList>
            <person name="Jarvis D.E."/>
            <person name="Ho Y.S."/>
            <person name="Lightfoot D.J."/>
            <person name="Schmoeckel S.M."/>
            <person name="Li B."/>
            <person name="Borm T.J.A."/>
            <person name="Ohyanagi H."/>
            <person name="Mineta K."/>
            <person name="Michell C.T."/>
            <person name="Saber N."/>
            <person name="Kharbatia N.M."/>
            <person name="Rupper R.R."/>
            <person name="Sharp A.R."/>
            <person name="Dally N."/>
            <person name="Boughton B.A."/>
            <person name="Woo Y.H."/>
            <person name="Gao G."/>
            <person name="Schijlen E.G.W.M."/>
            <person name="Guo X."/>
            <person name="Momin A.A."/>
            <person name="Negrao S."/>
            <person name="Al-Babili S."/>
            <person name="Gehring C."/>
            <person name="Roessner U."/>
            <person name="Jung C."/>
            <person name="Murphy K."/>
            <person name="Arold S.T."/>
            <person name="Gojobori T."/>
            <person name="van der Linden C.G."/>
            <person name="van Loo E.N."/>
            <person name="Jellen E.N."/>
            <person name="Maughan P.J."/>
            <person name="Tester M."/>
        </authorList>
    </citation>
    <scope>NUCLEOTIDE SEQUENCE [LARGE SCALE GENOMIC DNA]</scope>
    <source>
        <strain evidence="3">cv. PI 614886</strain>
    </source>
</reference>
<keyword evidence="4" id="KW-1185">Reference proteome</keyword>
<dbReference type="PROSITE" id="PS00375">
    <property type="entry name" value="UDPGT"/>
    <property type="match status" value="1"/>
</dbReference>
<comment type="similarity">
    <text evidence="1">Belongs to the UDP-glycosyltransferase family.</text>
</comment>
<proteinExistence type="inferred from homology"/>
<dbReference type="Pfam" id="PF00201">
    <property type="entry name" value="UDPGT"/>
    <property type="match status" value="2"/>
</dbReference>
<organism evidence="3 4">
    <name type="scientific">Chenopodium quinoa</name>
    <name type="common">Quinoa</name>
    <dbReference type="NCBI Taxonomy" id="63459"/>
    <lineage>
        <taxon>Eukaryota</taxon>
        <taxon>Viridiplantae</taxon>
        <taxon>Streptophyta</taxon>
        <taxon>Embryophyta</taxon>
        <taxon>Tracheophyta</taxon>
        <taxon>Spermatophyta</taxon>
        <taxon>Magnoliopsida</taxon>
        <taxon>eudicotyledons</taxon>
        <taxon>Gunneridae</taxon>
        <taxon>Pentapetalae</taxon>
        <taxon>Caryophyllales</taxon>
        <taxon>Chenopodiaceae</taxon>
        <taxon>Chenopodioideae</taxon>
        <taxon>Atripliceae</taxon>
        <taxon>Chenopodium</taxon>
    </lineage>
</organism>
<dbReference type="GO" id="GO:0080043">
    <property type="term" value="F:quercetin 3-O-glucosyltransferase activity"/>
    <property type="evidence" value="ECO:0007669"/>
    <property type="project" value="TreeGrafter"/>
</dbReference>
<protein>
    <submittedName>
        <fullName evidence="3">Uncharacterized protein</fullName>
    </submittedName>
</protein>